<comment type="similarity">
    <text evidence="5">Belongs to the anthrone oxygenase family.</text>
</comment>
<dbReference type="AlphaFoldDB" id="A0A4Q4TNB6"/>
<proteinExistence type="inferred from homology"/>
<name>A0A4Q4TNB6_9PEZI</name>
<dbReference type="EMBL" id="QJNU01000075">
    <property type="protein sequence ID" value="RYP08012.1"/>
    <property type="molecule type" value="Genomic_DNA"/>
</dbReference>
<feature type="transmembrane region" description="Helical" evidence="6">
    <location>
        <begin position="68"/>
        <end position="89"/>
    </location>
</feature>
<dbReference type="PANTHER" id="PTHR35042:SF1">
    <property type="entry name" value="DUF1772-DOMAIN-CONTAINING PROTEIN"/>
    <property type="match status" value="1"/>
</dbReference>
<evidence type="ECO:0000313" key="8">
    <source>
        <dbReference type="Proteomes" id="UP000293360"/>
    </source>
</evidence>
<evidence type="ECO:0000256" key="1">
    <source>
        <dbReference type="ARBA" id="ARBA00004141"/>
    </source>
</evidence>
<comment type="subcellular location">
    <subcellularLocation>
        <location evidence="1">Membrane</location>
        <topology evidence="1">Multi-pass membrane protein</topology>
    </subcellularLocation>
</comment>
<keyword evidence="2 6" id="KW-0812">Transmembrane</keyword>
<evidence type="ECO:0000256" key="4">
    <source>
        <dbReference type="ARBA" id="ARBA00023136"/>
    </source>
</evidence>
<evidence type="ECO:0000256" key="5">
    <source>
        <dbReference type="ARBA" id="ARBA00034313"/>
    </source>
</evidence>
<evidence type="ECO:0000256" key="2">
    <source>
        <dbReference type="ARBA" id="ARBA00022692"/>
    </source>
</evidence>
<protein>
    <recommendedName>
        <fullName evidence="9">DUF1772 domain-containing protein</fullName>
    </recommendedName>
</protein>
<dbReference type="OrthoDB" id="5954308at2759"/>
<feature type="transmembrane region" description="Helical" evidence="6">
    <location>
        <begin position="95"/>
        <end position="118"/>
    </location>
</feature>
<dbReference type="Pfam" id="PF08592">
    <property type="entry name" value="Anthrone_oxy"/>
    <property type="match status" value="1"/>
</dbReference>
<evidence type="ECO:0000256" key="6">
    <source>
        <dbReference type="SAM" id="Phobius"/>
    </source>
</evidence>
<evidence type="ECO:0000256" key="3">
    <source>
        <dbReference type="ARBA" id="ARBA00022989"/>
    </source>
</evidence>
<keyword evidence="4 6" id="KW-0472">Membrane</keyword>
<dbReference type="PANTHER" id="PTHR35042">
    <property type="entry name" value="ANTHRONE OXYGENASE ENCC"/>
    <property type="match status" value="1"/>
</dbReference>
<comment type="caution">
    <text evidence="7">The sequence shown here is derived from an EMBL/GenBank/DDBJ whole genome shotgun (WGS) entry which is preliminary data.</text>
</comment>
<dbReference type="Proteomes" id="UP000293360">
    <property type="component" value="Unassembled WGS sequence"/>
</dbReference>
<sequence length="198" mass="20314">MAADPSSIPTPTPVRLAQATAILLATTTAGANAALSFFAVPRILDGGDRTGAAAARGWAAMYATASRALPVPMVAVPAVLNAFLAWRIPARKARVVYVAVAVATLSIAPFTVAFMMPINRELAERARRAQAAASTAAGGGGGDVVEAEGEAEAGKEVLEAEAERQTAHALVDAWATRNLYRCSVSFLAGCAGLYAALF</sequence>
<dbReference type="GO" id="GO:0016020">
    <property type="term" value="C:membrane"/>
    <property type="evidence" value="ECO:0007669"/>
    <property type="project" value="UniProtKB-SubCell"/>
</dbReference>
<keyword evidence="8" id="KW-1185">Reference proteome</keyword>
<dbReference type="InterPro" id="IPR013901">
    <property type="entry name" value="Anthrone_oxy"/>
</dbReference>
<evidence type="ECO:0000313" key="7">
    <source>
        <dbReference type="EMBL" id="RYP08012.1"/>
    </source>
</evidence>
<gene>
    <name evidence="7" type="ORF">DL764_002158</name>
</gene>
<reference evidence="7 8" key="1">
    <citation type="submission" date="2018-06" db="EMBL/GenBank/DDBJ databases">
        <title>Complete Genomes of Monosporascus.</title>
        <authorList>
            <person name="Robinson A.J."/>
            <person name="Natvig D.O."/>
        </authorList>
    </citation>
    <scope>NUCLEOTIDE SEQUENCE [LARGE SCALE GENOMIC DNA]</scope>
    <source>
        <strain evidence="7 8">CBS 110550</strain>
    </source>
</reference>
<feature type="transmembrane region" description="Helical" evidence="6">
    <location>
        <begin position="20"/>
        <end position="40"/>
    </location>
</feature>
<evidence type="ECO:0008006" key="9">
    <source>
        <dbReference type="Google" id="ProtNLM"/>
    </source>
</evidence>
<keyword evidence="3 6" id="KW-1133">Transmembrane helix</keyword>
<accession>A0A4Q4TNB6</accession>
<organism evidence="7 8">
    <name type="scientific">Monosporascus ibericus</name>
    <dbReference type="NCBI Taxonomy" id="155417"/>
    <lineage>
        <taxon>Eukaryota</taxon>
        <taxon>Fungi</taxon>
        <taxon>Dikarya</taxon>
        <taxon>Ascomycota</taxon>
        <taxon>Pezizomycotina</taxon>
        <taxon>Sordariomycetes</taxon>
        <taxon>Xylariomycetidae</taxon>
        <taxon>Xylariales</taxon>
        <taxon>Xylariales incertae sedis</taxon>
        <taxon>Monosporascus</taxon>
    </lineage>
</organism>